<gene>
    <name evidence="1" type="ORF">EHO61_08790</name>
</gene>
<protein>
    <submittedName>
        <fullName evidence="1">Serine/threonine protein kinase</fullName>
    </submittedName>
</protein>
<proteinExistence type="predicted"/>
<sequence length="674" mass="71508">MNRSLNILYAPLDSQQNVILYVPNSEGDQVAADLTFSVELQNTGTQPVILKKGEPVSDQSPGTSSFLLAVYLPETFQSSELNSIQVSAGQDWKIQTFSDDGNYLMLSPSLDISIAAQGSVKIAISGFKTSSPRQISQTLNLNLYNLDPSIIGDGIYTTSVKVLQVPKAGNQDLVLISQPEDSSIVYLTPSDSPANNENSLNFYLTNSNPNSSKIPAKANISYIRISFDTGIGLGDLASAADLTTANLSLLREYENKFTSSKEVIQNIPTWKFTAATDTFLNGGSNDRIEFQISDLVSHIQPGIANAYVEFFNIPGFNDGYASFSLQKELPAAVISEFFISPPQIAYGDSITVQWQTQGAEYCTLNSNIGSMQGQDGQTVQNYQTFPAVQPGIKFVPVLSQIQNSQGPVLFSVGLSAFTEDGRSNSRAIGILIQPVHCSLSASTTGPIKVGDSITLTWQSQFAHSLSIDQGIGAVQANDSVRVSPKNTTTYTLVAQGLYGPAIASVTVQVESVKINLFQASTSSGNLGDQITFTWDTESATSLDINGTTLSSAKGSIQLPLTNTYSVFTLTCQGGNGPVSSSITVTATNGVQITGMSGYWQSNKFYFEAAKANVNWQTARASSCQLTVNGSLVSSAISGSAAVDAGTGDAPQSVTFVLTAQGPGGPVSQAYTVNP</sequence>
<keyword evidence="1" id="KW-0418">Kinase</keyword>
<accession>A0A4R9GQ66</accession>
<dbReference type="Proteomes" id="UP000297855">
    <property type="component" value="Unassembled WGS sequence"/>
</dbReference>
<evidence type="ECO:0000313" key="2">
    <source>
        <dbReference type="Proteomes" id="UP000297855"/>
    </source>
</evidence>
<organism evidence="1 2">
    <name type="scientific">Leptospira fluminis</name>
    <dbReference type="NCBI Taxonomy" id="2484979"/>
    <lineage>
        <taxon>Bacteria</taxon>
        <taxon>Pseudomonadati</taxon>
        <taxon>Spirochaetota</taxon>
        <taxon>Spirochaetia</taxon>
        <taxon>Leptospirales</taxon>
        <taxon>Leptospiraceae</taxon>
        <taxon>Leptospira</taxon>
    </lineage>
</organism>
<keyword evidence="1" id="KW-0808">Transferase</keyword>
<dbReference type="AlphaFoldDB" id="A0A4R9GQ66"/>
<comment type="caution">
    <text evidence="1">The sequence shown here is derived from an EMBL/GenBank/DDBJ whole genome shotgun (WGS) entry which is preliminary data.</text>
</comment>
<dbReference type="EMBL" id="RQEV01000009">
    <property type="protein sequence ID" value="TGK18989.1"/>
    <property type="molecule type" value="Genomic_DNA"/>
</dbReference>
<reference evidence="1" key="1">
    <citation type="journal article" date="2019" name="PLoS Negl. Trop. Dis.">
        <title>Revisiting the worldwide diversity of Leptospira species in the environment.</title>
        <authorList>
            <person name="Vincent A.T."/>
            <person name="Schiettekatte O."/>
            <person name="Bourhy P."/>
            <person name="Veyrier F.J."/>
            <person name="Picardeau M."/>
        </authorList>
    </citation>
    <scope>NUCLEOTIDE SEQUENCE [LARGE SCALE GENOMIC DNA]</scope>
    <source>
        <strain evidence="1">SCS5</strain>
    </source>
</reference>
<evidence type="ECO:0000313" key="1">
    <source>
        <dbReference type="EMBL" id="TGK18989.1"/>
    </source>
</evidence>
<dbReference type="GO" id="GO:0004674">
    <property type="term" value="F:protein serine/threonine kinase activity"/>
    <property type="evidence" value="ECO:0007669"/>
    <property type="project" value="UniProtKB-KW"/>
</dbReference>
<keyword evidence="1" id="KW-0723">Serine/threonine-protein kinase</keyword>
<dbReference type="OrthoDB" id="311688at2"/>
<name>A0A4R9GQ66_9LEPT</name>
<keyword evidence="2" id="KW-1185">Reference proteome</keyword>
<dbReference type="RefSeq" id="WP_135813247.1">
    <property type="nucleotide sequence ID" value="NZ_RQEV01000009.1"/>
</dbReference>